<dbReference type="CDD" id="cd09272">
    <property type="entry name" value="RNase_HI_RT_Ty1"/>
    <property type="match status" value="1"/>
</dbReference>
<sequence length="194" mass="22372">MEDPSNTHWKALKRILRYVPGTLSLGLFYSKLDDYRLVGYSDSDWCGDVDDWKSTSGYVFLLRNMAFTWLSKKQPIVTLSNCEAEYVAASLSVCHAIWLSNLLRHMGVIRDEGIVIRVDNKSAIELAKNPVNHGRSKHIDVRFHFIREQIKKRKVELEHVESRAQAADVFTKPLPITLLENCKRLIRMRDGKSI</sequence>
<dbReference type="AlphaFoldDB" id="A0A151QXM8"/>
<reference evidence="1" key="1">
    <citation type="journal article" date="2012" name="Nat. Biotechnol.">
        <title>Draft genome sequence of pigeonpea (Cajanus cajan), an orphan legume crop of resource-poor farmers.</title>
        <authorList>
            <person name="Varshney R.K."/>
            <person name="Chen W."/>
            <person name="Li Y."/>
            <person name="Bharti A.K."/>
            <person name="Saxena R.K."/>
            <person name="Schlueter J.A."/>
            <person name="Donoghue M.T."/>
            <person name="Azam S."/>
            <person name="Fan G."/>
            <person name="Whaley A.M."/>
            <person name="Farmer A.D."/>
            <person name="Sheridan J."/>
            <person name="Iwata A."/>
            <person name="Tuteja R."/>
            <person name="Penmetsa R.V."/>
            <person name="Wu W."/>
            <person name="Upadhyaya H.D."/>
            <person name="Yang S.P."/>
            <person name="Shah T."/>
            <person name="Saxena K.B."/>
            <person name="Michael T."/>
            <person name="McCombie W.R."/>
            <person name="Yang B."/>
            <person name="Zhang G."/>
            <person name="Yang H."/>
            <person name="Wang J."/>
            <person name="Spillane C."/>
            <person name="Cook D.R."/>
            <person name="May G.D."/>
            <person name="Xu X."/>
            <person name="Jackson S.A."/>
        </authorList>
    </citation>
    <scope>NUCLEOTIDE SEQUENCE [LARGE SCALE GENOMIC DNA]</scope>
</reference>
<proteinExistence type="predicted"/>
<dbReference type="PANTHER" id="PTHR11439">
    <property type="entry name" value="GAG-POL-RELATED RETROTRANSPOSON"/>
    <property type="match status" value="1"/>
</dbReference>
<gene>
    <name evidence="1" type="ORF">KK1_043979</name>
</gene>
<evidence type="ECO:0000313" key="1">
    <source>
        <dbReference type="EMBL" id="KYP35009.1"/>
    </source>
</evidence>
<protein>
    <submittedName>
        <fullName evidence="1">Retrovirus-related Pol polyprotein from transposon TNT 1-94</fullName>
    </submittedName>
</protein>
<dbReference type="PANTHER" id="PTHR11439:SF517">
    <property type="entry name" value="CYSTEINE-RICH RLK (RECEPTOR-LIKE PROTEIN KINASE) 8"/>
    <property type="match status" value="1"/>
</dbReference>
<name>A0A151QXM8_CAJCA</name>
<dbReference type="EMBL" id="KQ484461">
    <property type="protein sequence ID" value="KYP35009.1"/>
    <property type="molecule type" value="Genomic_DNA"/>
</dbReference>
<dbReference type="Gramene" id="C.cajan_44282.t">
    <property type="protein sequence ID" value="C.cajan_44282.t.cds1"/>
    <property type="gene ID" value="C.cajan_44282"/>
</dbReference>
<keyword evidence="2" id="KW-1185">Reference proteome</keyword>
<evidence type="ECO:0000313" key="2">
    <source>
        <dbReference type="Proteomes" id="UP000075243"/>
    </source>
</evidence>
<dbReference type="Proteomes" id="UP000075243">
    <property type="component" value="Unassembled WGS sequence"/>
</dbReference>
<organism evidence="1 2">
    <name type="scientific">Cajanus cajan</name>
    <name type="common">Pigeon pea</name>
    <name type="synonym">Cajanus indicus</name>
    <dbReference type="NCBI Taxonomy" id="3821"/>
    <lineage>
        <taxon>Eukaryota</taxon>
        <taxon>Viridiplantae</taxon>
        <taxon>Streptophyta</taxon>
        <taxon>Embryophyta</taxon>
        <taxon>Tracheophyta</taxon>
        <taxon>Spermatophyta</taxon>
        <taxon>Magnoliopsida</taxon>
        <taxon>eudicotyledons</taxon>
        <taxon>Gunneridae</taxon>
        <taxon>Pentapetalae</taxon>
        <taxon>rosids</taxon>
        <taxon>fabids</taxon>
        <taxon>Fabales</taxon>
        <taxon>Fabaceae</taxon>
        <taxon>Papilionoideae</taxon>
        <taxon>50 kb inversion clade</taxon>
        <taxon>NPAAA clade</taxon>
        <taxon>indigoferoid/millettioid clade</taxon>
        <taxon>Phaseoleae</taxon>
        <taxon>Cajanus</taxon>
    </lineage>
</organism>
<accession>A0A151QXM8</accession>